<evidence type="ECO:0000256" key="1">
    <source>
        <dbReference type="SAM" id="MobiDB-lite"/>
    </source>
</evidence>
<proteinExistence type="predicted"/>
<dbReference type="EMBL" id="LT607751">
    <property type="protein sequence ID" value="SCG44125.1"/>
    <property type="molecule type" value="Genomic_DNA"/>
</dbReference>
<evidence type="ECO:0000313" key="3">
    <source>
        <dbReference type="EMBL" id="SCG44125.1"/>
    </source>
</evidence>
<keyword evidence="2" id="KW-0812">Transmembrane</keyword>
<evidence type="ECO:0000256" key="2">
    <source>
        <dbReference type="SAM" id="Phobius"/>
    </source>
</evidence>
<organism evidence="3 4">
    <name type="scientific">Micromonospora siamensis</name>
    <dbReference type="NCBI Taxonomy" id="299152"/>
    <lineage>
        <taxon>Bacteria</taxon>
        <taxon>Bacillati</taxon>
        <taxon>Actinomycetota</taxon>
        <taxon>Actinomycetes</taxon>
        <taxon>Micromonosporales</taxon>
        <taxon>Micromonosporaceae</taxon>
        <taxon>Micromonospora</taxon>
    </lineage>
</organism>
<reference evidence="3 4" key="1">
    <citation type="submission" date="2016-06" db="EMBL/GenBank/DDBJ databases">
        <authorList>
            <person name="Kjaerup R.B."/>
            <person name="Dalgaard T.S."/>
            <person name="Juul-Madsen H.R."/>
        </authorList>
    </citation>
    <scope>NUCLEOTIDE SEQUENCE [LARGE SCALE GENOMIC DNA]</scope>
    <source>
        <strain evidence="3 4">DSM 45097</strain>
    </source>
</reference>
<name>A0A1C5HDN8_9ACTN</name>
<feature type="region of interest" description="Disordered" evidence="1">
    <location>
        <begin position="1"/>
        <end position="21"/>
    </location>
</feature>
<dbReference type="AlphaFoldDB" id="A0A1C5HDN8"/>
<evidence type="ECO:0000313" key="4">
    <source>
        <dbReference type="Proteomes" id="UP000198210"/>
    </source>
</evidence>
<sequence length="193" mass="20907">MSTSIEELLRFEEERPPDGEAERQGWLRPVLRILAGAVAIVAVALVALRTVGLQVSIPVLAAGALAVLGVRRVTAALSPPPPPAGGGRIGGGEEEGLYNWGARDALNAAVKRWETPLDWSASRPERFASTVLPRLAELADERLRQRHGTTRESDPARARELLGERLTAFLDNPPRRPPSPRDLAVIVAELEKI</sequence>
<keyword evidence="2" id="KW-0472">Membrane</keyword>
<gene>
    <name evidence="3" type="ORF">GA0074704_1536</name>
</gene>
<feature type="transmembrane region" description="Helical" evidence="2">
    <location>
        <begin position="30"/>
        <end position="47"/>
    </location>
</feature>
<protein>
    <submittedName>
        <fullName evidence="3">Uncharacterized protein</fullName>
    </submittedName>
</protein>
<dbReference type="RefSeq" id="WP_088969846.1">
    <property type="nucleotide sequence ID" value="NZ_JBHLYF010000014.1"/>
</dbReference>
<dbReference type="Proteomes" id="UP000198210">
    <property type="component" value="Chromosome I"/>
</dbReference>
<feature type="compositionally biased region" description="Basic and acidic residues" evidence="1">
    <location>
        <begin position="7"/>
        <end position="21"/>
    </location>
</feature>
<accession>A0A1C5HDN8</accession>
<keyword evidence="2" id="KW-1133">Transmembrane helix</keyword>
<keyword evidence="4" id="KW-1185">Reference proteome</keyword>